<dbReference type="Proteomes" id="UP001549106">
    <property type="component" value="Unassembled WGS sequence"/>
</dbReference>
<feature type="domain" description="ATPase AAA-type core" evidence="1">
    <location>
        <begin position="46"/>
        <end position="390"/>
    </location>
</feature>
<dbReference type="RefSeq" id="WP_257465327.1">
    <property type="nucleotide sequence ID" value="NZ_JANJZT010000028.1"/>
</dbReference>
<organism evidence="2 3">
    <name type="scientific">Blautia caecimuris</name>
    <dbReference type="NCBI Taxonomy" id="1796615"/>
    <lineage>
        <taxon>Bacteria</taxon>
        <taxon>Bacillati</taxon>
        <taxon>Bacillota</taxon>
        <taxon>Clostridia</taxon>
        <taxon>Lachnospirales</taxon>
        <taxon>Lachnospiraceae</taxon>
        <taxon>Blautia</taxon>
    </lineage>
</organism>
<dbReference type="PANTHER" id="PTHR40396:SF1">
    <property type="entry name" value="ATPASE AAA-TYPE CORE DOMAIN-CONTAINING PROTEIN"/>
    <property type="match status" value="1"/>
</dbReference>
<dbReference type="Pfam" id="PF13304">
    <property type="entry name" value="AAA_21"/>
    <property type="match status" value="1"/>
</dbReference>
<name>A0ABV2M8M9_9FIRM</name>
<sequence length="457" mass="52634">MLIKFSLANFLSFNQMQTFSMEAGKARKNSKRVYKDKHIKLTKCEAIFGANASGKSNLIEAFQFVQDMVINGLPNGFTNKYFRQEPCNQSLPSSFEVELLLGNKHIVYGFSVLLKTGSIQREYLYEITPTNVQRQIFCRNLLDGTFFVGDYFKATSGIEKLNIYGEDSIADSELLFLSIINHGKAKMYEDNPELRILRKVYVWFGSLLTVSNPDSILTGYPYFSHSNLNEIANLLNALGTGISDLKIVEVPVDVIRNKIPEELFNKVISDLEKDKAGNEKHDPSIMLRSYKEFYTFELDENNNLVIKTIEFSHEKKSIYFNLKEESDGTARLLDLIEILLKISDRRTFVIDEMDRCLHPIMTTRIIELFLKMAEERNTQLIITSHESRLLAAEILRNDEICFVIKNDKGESILNPLEKYQLRADKKVYAAMFDGTLEDVLPSYDEHKIQNILEKDRK</sequence>
<comment type="caution">
    <text evidence="2">The sequence shown here is derived from an EMBL/GenBank/DDBJ whole genome shotgun (WGS) entry which is preliminary data.</text>
</comment>
<proteinExistence type="predicted"/>
<dbReference type="EMBL" id="JBEPMJ010000028">
    <property type="protein sequence ID" value="MET3751768.1"/>
    <property type="molecule type" value="Genomic_DNA"/>
</dbReference>
<gene>
    <name evidence="2" type="ORF">ABID24_003030</name>
</gene>
<dbReference type="Gene3D" id="3.40.50.300">
    <property type="entry name" value="P-loop containing nucleotide triphosphate hydrolases"/>
    <property type="match status" value="1"/>
</dbReference>
<evidence type="ECO:0000259" key="1">
    <source>
        <dbReference type="Pfam" id="PF13304"/>
    </source>
</evidence>
<accession>A0ABV2M8M9</accession>
<protein>
    <submittedName>
        <fullName evidence="2">AAA15 family ATPase/GTPase</fullName>
    </submittedName>
</protein>
<evidence type="ECO:0000313" key="3">
    <source>
        <dbReference type="Proteomes" id="UP001549106"/>
    </source>
</evidence>
<reference evidence="2 3" key="1">
    <citation type="submission" date="2024-06" db="EMBL/GenBank/DDBJ databases">
        <title>Genomic Encyclopedia of Type Strains, Phase IV (KMG-IV): sequencing the most valuable type-strain genomes for metagenomic binning, comparative biology and taxonomic classification.</title>
        <authorList>
            <person name="Goeker M."/>
        </authorList>
    </citation>
    <scope>NUCLEOTIDE SEQUENCE [LARGE SCALE GENOMIC DNA]</scope>
    <source>
        <strain evidence="2 3">DSM 29492</strain>
    </source>
</reference>
<dbReference type="SUPFAM" id="SSF52540">
    <property type="entry name" value="P-loop containing nucleoside triphosphate hydrolases"/>
    <property type="match status" value="1"/>
</dbReference>
<evidence type="ECO:0000313" key="2">
    <source>
        <dbReference type="EMBL" id="MET3751768.1"/>
    </source>
</evidence>
<dbReference type="PANTHER" id="PTHR40396">
    <property type="entry name" value="ATPASE-LIKE PROTEIN"/>
    <property type="match status" value="1"/>
</dbReference>
<dbReference type="InterPro" id="IPR027417">
    <property type="entry name" value="P-loop_NTPase"/>
</dbReference>
<keyword evidence="3" id="KW-1185">Reference proteome</keyword>
<dbReference type="InterPro" id="IPR003959">
    <property type="entry name" value="ATPase_AAA_core"/>
</dbReference>